<dbReference type="EMBL" id="ARYN01000002">
    <property type="protein sequence ID" value="ORL47077.1"/>
    <property type="molecule type" value="Genomic_DNA"/>
</dbReference>
<feature type="chain" id="PRO_5011003729" description="DUF4369 domain-containing protein" evidence="1">
    <location>
        <begin position="19"/>
        <end position="197"/>
    </location>
</feature>
<dbReference type="OrthoDB" id="1424572at2"/>
<keyword evidence="1" id="KW-0732">Signal</keyword>
<name>A0A1Y1T7N4_9FLAO</name>
<reference evidence="2 3" key="1">
    <citation type="submission" date="2013-04" db="EMBL/GenBank/DDBJ databases">
        <title>Zunongwangia sp. 22II14-10F7 Genome Sequencing.</title>
        <authorList>
            <person name="Lai Q."/>
            <person name="Shao Z."/>
        </authorList>
    </citation>
    <scope>NUCLEOTIDE SEQUENCE [LARGE SCALE GENOMIC DNA]</scope>
    <source>
        <strain evidence="2 3">22II14-10F7</strain>
    </source>
</reference>
<feature type="signal peptide" evidence="1">
    <location>
        <begin position="1"/>
        <end position="18"/>
    </location>
</feature>
<comment type="caution">
    <text evidence="2">The sequence shown here is derived from an EMBL/GenBank/DDBJ whole genome shotgun (WGS) entry which is preliminary data.</text>
</comment>
<dbReference type="AlphaFoldDB" id="A0A1Y1T7N4"/>
<evidence type="ECO:0008006" key="4">
    <source>
        <dbReference type="Google" id="ProtNLM"/>
    </source>
</evidence>
<evidence type="ECO:0000313" key="2">
    <source>
        <dbReference type="EMBL" id="ORL47077.1"/>
    </source>
</evidence>
<dbReference type="STRING" id="1185767.IIF7_03636"/>
<keyword evidence="3" id="KW-1185">Reference proteome</keyword>
<proteinExistence type="predicted"/>
<evidence type="ECO:0000313" key="3">
    <source>
        <dbReference type="Proteomes" id="UP000192746"/>
    </source>
</evidence>
<dbReference type="RefSeq" id="WP_139801259.1">
    <property type="nucleotide sequence ID" value="NZ_ARYN01000002.1"/>
</dbReference>
<organism evidence="2 3">
    <name type="scientific">Zunongwangia atlantica 22II14-10F7</name>
    <dbReference type="NCBI Taxonomy" id="1185767"/>
    <lineage>
        <taxon>Bacteria</taxon>
        <taxon>Pseudomonadati</taxon>
        <taxon>Bacteroidota</taxon>
        <taxon>Flavobacteriia</taxon>
        <taxon>Flavobacteriales</taxon>
        <taxon>Flavobacteriaceae</taxon>
        <taxon>Zunongwangia</taxon>
    </lineage>
</organism>
<gene>
    <name evidence="2" type="ORF">IIF7_03636</name>
</gene>
<sequence>MKKSLILFVFLMSIAVEARTKEIIAEVVFENTTDAPITSGTFFITELDKEIEITSAESFSITLPEKGKYQFGFYSEDFTSYTYYPAKITSKKNIITIRLEQKPATETALNYRNLANPEDLGVGMNFIFNGINQKPVDFSEFSEKYVVGAVSKNCTVDPVLMKRVTAHNQKVANYLTKNFGEQWKEDLPATPFGLKAK</sequence>
<evidence type="ECO:0000256" key="1">
    <source>
        <dbReference type="SAM" id="SignalP"/>
    </source>
</evidence>
<dbReference type="Proteomes" id="UP000192746">
    <property type="component" value="Unassembled WGS sequence"/>
</dbReference>
<protein>
    <recommendedName>
        <fullName evidence="4">DUF4369 domain-containing protein</fullName>
    </recommendedName>
</protein>
<accession>A0A1Y1T7N4</accession>